<proteinExistence type="predicted"/>
<protein>
    <submittedName>
        <fullName evidence="1">Uncharacterized protein</fullName>
    </submittedName>
</protein>
<gene>
    <name evidence="1" type="ORF">CSW50_13870</name>
</gene>
<comment type="caution">
    <text evidence="1">The sequence shown here is derived from an EMBL/GenBank/DDBJ whole genome shotgun (WGS) entry which is preliminary data.</text>
</comment>
<accession>A0A430QVG3</accession>
<reference evidence="1 2" key="1">
    <citation type="journal article" date="2019" name="Extremophiles">
        <title>Biogeography of thermophiles and predominance of Thermus scotoductus in domestic water heaters.</title>
        <authorList>
            <person name="Wilpiszeski R.L."/>
            <person name="Zhang Z."/>
            <person name="House C.H."/>
        </authorList>
    </citation>
    <scope>NUCLEOTIDE SEQUENCE [LARGE SCALE GENOMIC DNA]</scope>
    <source>
        <strain evidence="1 2">38_S38</strain>
    </source>
</reference>
<evidence type="ECO:0000313" key="2">
    <source>
        <dbReference type="Proteomes" id="UP000288082"/>
    </source>
</evidence>
<name>A0A430QVG3_THESC</name>
<dbReference type="EMBL" id="PELM01000481">
    <property type="protein sequence ID" value="RTG98964.1"/>
    <property type="molecule type" value="Genomic_DNA"/>
</dbReference>
<evidence type="ECO:0000313" key="1">
    <source>
        <dbReference type="EMBL" id="RTG98964.1"/>
    </source>
</evidence>
<sequence length="92" mass="9969">MRYSGQVWLEVPAVDVIELLEVEVVAGHDADRTEGRDPCAQQKDIPDLDLAGKPAHETAPELVVVSPWLPRAGIPGADEANAVLQEDVHVRP</sequence>
<dbReference type="Proteomes" id="UP000288082">
    <property type="component" value="Unassembled WGS sequence"/>
</dbReference>
<organism evidence="1 2">
    <name type="scientific">Thermus scotoductus</name>
    <dbReference type="NCBI Taxonomy" id="37636"/>
    <lineage>
        <taxon>Bacteria</taxon>
        <taxon>Thermotogati</taxon>
        <taxon>Deinococcota</taxon>
        <taxon>Deinococci</taxon>
        <taxon>Thermales</taxon>
        <taxon>Thermaceae</taxon>
        <taxon>Thermus</taxon>
    </lineage>
</organism>
<dbReference type="AlphaFoldDB" id="A0A430QVG3"/>